<keyword evidence="1" id="KW-0489">Methyltransferase</keyword>
<dbReference type="Pfam" id="PF04072">
    <property type="entry name" value="LCM"/>
    <property type="match status" value="1"/>
</dbReference>
<comment type="caution">
    <text evidence="3">The sequence shown here is derived from an EMBL/GenBank/DDBJ whole genome shotgun (WGS) entry which is preliminary data.</text>
</comment>
<evidence type="ECO:0000256" key="1">
    <source>
        <dbReference type="ARBA" id="ARBA00022603"/>
    </source>
</evidence>
<dbReference type="GO" id="GO:0032259">
    <property type="term" value="P:methylation"/>
    <property type="evidence" value="ECO:0007669"/>
    <property type="project" value="UniProtKB-KW"/>
</dbReference>
<evidence type="ECO:0000313" key="3">
    <source>
        <dbReference type="EMBL" id="RAQ94267.1"/>
    </source>
</evidence>
<evidence type="ECO:0008006" key="5">
    <source>
        <dbReference type="Google" id="ProtNLM"/>
    </source>
</evidence>
<dbReference type="PIRSF" id="PIRSF028177">
    <property type="entry name" value="Polyketide_synth_Omtfrase_TcmP"/>
    <property type="match status" value="1"/>
</dbReference>
<dbReference type="OrthoDB" id="9800233at2"/>
<dbReference type="PANTHER" id="PTHR43619">
    <property type="entry name" value="S-ADENOSYL-L-METHIONINE-DEPENDENT METHYLTRANSFERASE YKTD-RELATED"/>
    <property type="match status" value="1"/>
</dbReference>
<protein>
    <recommendedName>
        <fullName evidence="5">Methyltransferase</fullName>
    </recommendedName>
</protein>
<dbReference type="InterPro" id="IPR007213">
    <property type="entry name" value="Ppm1/Ppm2/Tcmp"/>
</dbReference>
<dbReference type="GO" id="GO:0008168">
    <property type="term" value="F:methyltransferase activity"/>
    <property type="evidence" value="ECO:0007669"/>
    <property type="project" value="UniProtKB-KW"/>
</dbReference>
<name>A0A328V9F3_9CHLR</name>
<dbReference type="InterPro" id="IPR029063">
    <property type="entry name" value="SAM-dependent_MTases_sf"/>
</dbReference>
<organism evidence="3 4">
    <name type="scientific">Thermogemmatispora tikiterensis</name>
    <dbReference type="NCBI Taxonomy" id="1825093"/>
    <lineage>
        <taxon>Bacteria</taxon>
        <taxon>Bacillati</taxon>
        <taxon>Chloroflexota</taxon>
        <taxon>Ktedonobacteria</taxon>
        <taxon>Thermogemmatisporales</taxon>
        <taxon>Thermogemmatisporaceae</taxon>
        <taxon>Thermogemmatispora</taxon>
    </lineage>
</organism>
<dbReference type="RefSeq" id="WP_112426025.1">
    <property type="nucleotide sequence ID" value="NZ_MCIF01000002.1"/>
</dbReference>
<reference evidence="3 4" key="1">
    <citation type="submission" date="2016-08" db="EMBL/GenBank/DDBJ databases">
        <title>Analysis of Carbohydrate Active Enzymes in Thermogemmatispora T81 Reveals Carbohydrate Degradation Ability.</title>
        <authorList>
            <person name="Tomazini A."/>
            <person name="Lal S."/>
            <person name="Stott M."/>
            <person name="Henrissat B."/>
            <person name="Polikarpov I."/>
            <person name="Sparling R."/>
            <person name="Levin D.B."/>
        </authorList>
    </citation>
    <scope>NUCLEOTIDE SEQUENCE [LARGE SCALE GENOMIC DNA]</scope>
    <source>
        <strain evidence="3 4">T81</strain>
    </source>
</reference>
<proteinExistence type="predicted"/>
<evidence type="ECO:0000256" key="2">
    <source>
        <dbReference type="ARBA" id="ARBA00022679"/>
    </source>
</evidence>
<dbReference type="PANTHER" id="PTHR43619:SF2">
    <property type="entry name" value="S-ADENOSYL-L-METHIONINE-DEPENDENT METHYLTRANSFERASES SUPERFAMILY PROTEIN"/>
    <property type="match status" value="1"/>
</dbReference>
<dbReference type="AlphaFoldDB" id="A0A328V9F3"/>
<dbReference type="EMBL" id="MCIF01000002">
    <property type="protein sequence ID" value="RAQ94267.1"/>
    <property type="molecule type" value="Genomic_DNA"/>
</dbReference>
<sequence>MTSEKIPFSKEKETMLMTLSGRALQSQWERPILRDPWAEAAMKQIDYDIREQYRGPGSWKMWEKIGCTVIATRAATFDMLASRYLAEHSEAVVLHVGCGMDSRVFRIDPPASVLWFDIDYPDVIDLRRRLFPERVAYRLIGAPLSDLRWFDEVPRDRPGLLIAEGVLHYLSEIEVKALLNAVVAHFPSGQLIFDICNRLIVKRAGSNVGGTGATYRWGLDDPEEIRQLEPKLDLVQELRPSELIAFSRFPLWVRALFRLMEVSPALWRTERIVVYRYGQAGDLDEARAQAEGDRVAKDAAGKERAP</sequence>
<evidence type="ECO:0000313" key="4">
    <source>
        <dbReference type="Proteomes" id="UP000248706"/>
    </source>
</evidence>
<dbReference type="InterPro" id="IPR016874">
    <property type="entry name" value="TcmP-like"/>
</dbReference>
<dbReference type="Gene3D" id="3.40.50.150">
    <property type="entry name" value="Vaccinia Virus protein VP39"/>
    <property type="match status" value="1"/>
</dbReference>
<keyword evidence="4" id="KW-1185">Reference proteome</keyword>
<accession>A0A328V9F3</accession>
<dbReference type="SUPFAM" id="SSF53335">
    <property type="entry name" value="S-adenosyl-L-methionine-dependent methyltransferases"/>
    <property type="match status" value="1"/>
</dbReference>
<keyword evidence="2" id="KW-0808">Transferase</keyword>
<gene>
    <name evidence="3" type="ORF">A4R35_01905</name>
</gene>
<dbReference type="Proteomes" id="UP000248706">
    <property type="component" value="Unassembled WGS sequence"/>
</dbReference>